<proteinExistence type="inferred from homology"/>
<evidence type="ECO:0000256" key="3">
    <source>
        <dbReference type="ARBA" id="ARBA00022679"/>
    </source>
</evidence>
<feature type="domain" description="L,D-TPase catalytic" evidence="10">
    <location>
        <begin position="388"/>
        <end position="556"/>
    </location>
</feature>
<feature type="compositionally biased region" description="Low complexity" evidence="8">
    <location>
        <begin position="85"/>
        <end position="103"/>
    </location>
</feature>
<dbReference type="GO" id="GO:0008360">
    <property type="term" value="P:regulation of cell shape"/>
    <property type="evidence" value="ECO:0007669"/>
    <property type="project" value="UniProtKB-UniRule"/>
</dbReference>
<dbReference type="CDD" id="cd16913">
    <property type="entry name" value="YkuD_like"/>
    <property type="match status" value="1"/>
</dbReference>
<dbReference type="UniPathway" id="UPA00219"/>
<dbReference type="SUPFAM" id="SSF47090">
    <property type="entry name" value="PGBD-like"/>
    <property type="match status" value="1"/>
</dbReference>
<dbReference type="EMBL" id="QUMO01000004">
    <property type="protein sequence ID" value="REF84709.1"/>
    <property type="molecule type" value="Genomic_DNA"/>
</dbReference>
<dbReference type="InterPro" id="IPR038063">
    <property type="entry name" value="Transpep_catalytic_dom"/>
</dbReference>
<reference evidence="11 12" key="1">
    <citation type="submission" date="2018-08" db="EMBL/GenBank/DDBJ databases">
        <title>Genomic Encyclopedia of Type Strains, Phase IV (KMG-IV): sequencing the most valuable type-strain genomes for metagenomic binning, comparative biology and taxonomic classification.</title>
        <authorList>
            <person name="Goeker M."/>
        </authorList>
    </citation>
    <scope>NUCLEOTIDE SEQUENCE [LARGE SCALE GENOMIC DNA]</scope>
    <source>
        <strain evidence="11 12">BW863</strain>
    </source>
</reference>
<evidence type="ECO:0000313" key="12">
    <source>
        <dbReference type="Proteomes" id="UP000256900"/>
    </source>
</evidence>
<evidence type="ECO:0000259" key="10">
    <source>
        <dbReference type="PROSITE" id="PS52029"/>
    </source>
</evidence>
<dbReference type="PANTHER" id="PTHR41533">
    <property type="entry name" value="L,D-TRANSPEPTIDASE HI_1667-RELATED"/>
    <property type="match status" value="1"/>
</dbReference>
<feature type="active site" description="Nucleophile" evidence="7">
    <location>
        <position position="521"/>
    </location>
</feature>
<dbReference type="Pfam" id="PF01471">
    <property type="entry name" value="PG_binding_1"/>
    <property type="match status" value="1"/>
</dbReference>
<dbReference type="InterPro" id="IPR045380">
    <property type="entry name" value="LD_TPept_scaffold_dom"/>
</dbReference>
<evidence type="ECO:0000313" key="11">
    <source>
        <dbReference type="EMBL" id="REF84709.1"/>
    </source>
</evidence>
<dbReference type="GO" id="GO:0071555">
    <property type="term" value="P:cell wall organization"/>
    <property type="evidence" value="ECO:0007669"/>
    <property type="project" value="UniProtKB-UniRule"/>
</dbReference>
<evidence type="ECO:0000256" key="6">
    <source>
        <dbReference type="ARBA" id="ARBA00023316"/>
    </source>
</evidence>
<dbReference type="GO" id="GO:0004180">
    <property type="term" value="F:carboxypeptidase activity"/>
    <property type="evidence" value="ECO:0007669"/>
    <property type="project" value="UniProtKB-ARBA"/>
</dbReference>
<organism evidence="11 12">
    <name type="scientific">Methylovirgula ligni</name>
    <dbReference type="NCBI Taxonomy" id="569860"/>
    <lineage>
        <taxon>Bacteria</taxon>
        <taxon>Pseudomonadati</taxon>
        <taxon>Pseudomonadota</taxon>
        <taxon>Alphaproteobacteria</taxon>
        <taxon>Hyphomicrobiales</taxon>
        <taxon>Beijerinckiaceae</taxon>
        <taxon>Methylovirgula</taxon>
    </lineage>
</organism>
<dbReference type="Pfam" id="PF03734">
    <property type="entry name" value="YkuD"/>
    <property type="match status" value="1"/>
</dbReference>
<dbReference type="AlphaFoldDB" id="A0A3D9Z0J9"/>
<keyword evidence="6 7" id="KW-0961">Cell wall biogenesis/degradation</keyword>
<evidence type="ECO:0000256" key="8">
    <source>
        <dbReference type="SAM" id="MobiDB-lite"/>
    </source>
</evidence>
<dbReference type="GO" id="GO:0016740">
    <property type="term" value="F:transferase activity"/>
    <property type="evidence" value="ECO:0007669"/>
    <property type="project" value="UniProtKB-KW"/>
</dbReference>
<sequence>MDRDAQLRLGLPIVLAICLGLAPARAQAPAAESHANLAAATPKDPFASDDITGAIPTARETTLPDGGAEAIPAQNATPDVPAPGAPSAATPLPKSSASAPAAAAPSIAPKPLTGFAAAIKTALDSWPPPQGKGRQAAELWLEHKDIAAYYSARDYTPLWISDSKPIAAVASIKTRLALAGDDGLSLAGIPQADFSGDTNHLAAAEIAFSEEIVAYGRQASGVRIDPQDINPLIGTKPDVAAPGLILGTVAAAGLDGGKMLQGFNPQQKPYLALRAKLIALRQQGHDAVAGESIPPGPSLKLGMTDPRVPLIRARFGLDVVQGDADLIYDTQVAAAVADFQRANGLRVSGVFTPRTLASLTAEQKPDVANEIIANMETWRWMPRNLGQSRIDVNIPDFEVRVVRDGNVVLTNRVVVGKPATPTPVFSNTMKFLIVNPYWNVPPSILHKEMLPHLARDPFYLQRMGFETFYLHGHLMVRQPPGERNALGQIKFMFPNQYSVYLHDTPQRRLFAETKRAFSHGCVRVDQPFDFAETILGPKWPQERIKRLVGGKEHYVFLPIPLPIHIEYFTAYVDDDGHLVLRGDIYGYEHRIEQALGLVG</sequence>
<keyword evidence="5 7" id="KW-0573">Peptidoglycan synthesis</keyword>
<dbReference type="Proteomes" id="UP000256900">
    <property type="component" value="Unassembled WGS sequence"/>
</dbReference>
<comment type="caution">
    <text evidence="11">The sequence shown here is derived from an EMBL/GenBank/DDBJ whole genome shotgun (WGS) entry which is preliminary data.</text>
</comment>
<dbReference type="OrthoDB" id="9778545at2"/>
<dbReference type="InterPro" id="IPR052905">
    <property type="entry name" value="LD-transpeptidase_YkuD-like"/>
</dbReference>
<dbReference type="InterPro" id="IPR036366">
    <property type="entry name" value="PGBDSf"/>
</dbReference>
<evidence type="ECO:0000256" key="9">
    <source>
        <dbReference type="SAM" id="SignalP"/>
    </source>
</evidence>
<dbReference type="InterPro" id="IPR036365">
    <property type="entry name" value="PGBD-like_sf"/>
</dbReference>
<accession>A0A3D9Z0J9</accession>
<evidence type="ECO:0000256" key="4">
    <source>
        <dbReference type="ARBA" id="ARBA00022960"/>
    </source>
</evidence>
<dbReference type="Gene3D" id="1.10.101.10">
    <property type="entry name" value="PGBD-like superfamily/PGBD"/>
    <property type="match status" value="1"/>
</dbReference>
<keyword evidence="3" id="KW-0808">Transferase</keyword>
<keyword evidence="12" id="KW-1185">Reference proteome</keyword>
<dbReference type="RefSeq" id="WP_115837318.1">
    <property type="nucleotide sequence ID" value="NZ_CP025086.1"/>
</dbReference>
<protein>
    <submittedName>
        <fullName evidence="11">Murein L,D-transpeptidase YcbB/YkuD</fullName>
    </submittedName>
</protein>
<comment type="similarity">
    <text evidence="2">Belongs to the YkuD family.</text>
</comment>
<dbReference type="SUPFAM" id="SSF141523">
    <property type="entry name" value="L,D-transpeptidase catalytic domain-like"/>
    <property type="match status" value="1"/>
</dbReference>
<evidence type="ECO:0000256" key="2">
    <source>
        <dbReference type="ARBA" id="ARBA00005992"/>
    </source>
</evidence>
<dbReference type="GO" id="GO:0009252">
    <property type="term" value="P:peptidoglycan biosynthetic process"/>
    <property type="evidence" value="ECO:0007669"/>
    <property type="project" value="UniProtKB-UniPathway"/>
</dbReference>
<keyword evidence="9" id="KW-0732">Signal</keyword>
<feature type="chain" id="PRO_5017623061" evidence="9">
    <location>
        <begin position="27"/>
        <end position="599"/>
    </location>
</feature>
<dbReference type="InterPro" id="IPR002477">
    <property type="entry name" value="Peptidoglycan-bd-like"/>
</dbReference>
<evidence type="ECO:0000256" key="7">
    <source>
        <dbReference type="PROSITE-ProRule" id="PRU01373"/>
    </source>
</evidence>
<dbReference type="PROSITE" id="PS52029">
    <property type="entry name" value="LD_TPASE"/>
    <property type="match status" value="1"/>
</dbReference>
<dbReference type="InterPro" id="IPR005490">
    <property type="entry name" value="LD_TPept_cat_dom"/>
</dbReference>
<name>A0A3D9Z0J9_9HYPH</name>
<feature type="active site" description="Proton donor/acceptor" evidence="7">
    <location>
        <position position="502"/>
    </location>
</feature>
<evidence type="ECO:0000256" key="1">
    <source>
        <dbReference type="ARBA" id="ARBA00004752"/>
    </source>
</evidence>
<dbReference type="Pfam" id="PF20142">
    <property type="entry name" value="Scaffold"/>
    <property type="match status" value="1"/>
</dbReference>
<feature type="region of interest" description="Disordered" evidence="8">
    <location>
        <begin position="57"/>
        <end position="103"/>
    </location>
</feature>
<dbReference type="PANTHER" id="PTHR41533:SF2">
    <property type="entry name" value="BLR7131 PROTEIN"/>
    <property type="match status" value="1"/>
</dbReference>
<gene>
    <name evidence="11" type="ORF">DES32_2822</name>
</gene>
<keyword evidence="4 7" id="KW-0133">Cell shape</keyword>
<feature type="signal peptide" evidence="9">
    <location>
        <begin position="1"/>
        <end position="26"/>
    </location>
</feature>
<comment type="pathway">
    <text evidence="1 7">Cell wall biogenesis; peptidoglycan biosynthesis.</text>
</comment>
<dbReference type="Gene3D" id="2.40.440.10">
    <property type="entry name" value="L,D-transpeptidase catalytic domain-like"/>
    <property type="match status" value="1"/>
</dbReference>
<evidence type="ECO:0000256" key="5">
    <source>
        <dbReference type="ARBA" id="ARBA00022984"/>
    </source>
</evidence>